<feature type="domain" description="N-acetyltransferase" evidence="1">
    <location>
        <begin position="3"/>
        <end position="112"/>
    </location>
</feature>
<name>A0A498PWX7_9MYCO</name>
<evidence type="ECO:0000259" key="1">
    <source>
        <dbReference type="Pfam" id="PF13302"/>
    </source>
</evidence>
<dbReference type="GO" id="GO:0016747">
    <property type="term" value="F:acyltransferase activity, transferring groups other than amino-acyl groups"/>
    <property type="evidence" value="ECO:0007669"/>
    <property type="project" value="InterPro"/>
</dbReference>
<gene>
    <name evidence="2" type="ORF">LAUMK136_02362</name>
</gene>
<dbReference type="InterPro" id="IPR016181">
    <property type="entry name" value="Acyl_CoA_acyltransferase"/>
</dbReference>
<organism evidence="2 3">
    <name type="scientific">Mycobacterium attenuatum</name>
    <dbReference type="NCBI Taxonomy" id="2341086"/>
    <lineage>
        <taxon>Bacteria</taxon>
        <taxon>Bacillati</taxon>
        <taxon>Actinomycetota</taxon>
        <taxon>Actinomycetes</taxon>
        <taxon>Mycobacteriales</taxon>
        <taxon>Mycobacteriaceae</taxon>
        <taxon>Mycobacterium</taxon>
    </lineage>
</organism>
<dbReference type="InterPro" id="IPR051531">
    <property type="entry name" value="N-acetyltransferase"/>
</dbReference>
<dbReference type="SUPFAM" id="SSF55729">
    <property type="entry name" value="Acyl-CoA N-acyltransferases (Nat)"/>
    <property type="match status" value="1"/>
</dbReference>
<dbReference type="PANTHER" id="PTHR43792">
    <property type="entry name" value="GNAT FAMILY, PUTATIVE (AFU_ORTHOLOGUE AFUA_3G00765)-RELATED-RELATED"/>
    <property type="match status" value="1"/>
</dbReference>
<reference evidence="2 3" key="1">
    <citation type="submission" date="2018-09" db="EMBL/GenBank/DDBJ databases">
        <authorList>
            <person name="Tagini F."/>
        </authorList>
    </citation>
    <scope>NUCLEOTIDE SEQUENCE [LARGE SCALE GENOMIC DNA]</scope>
    <source>
        <strain evidence="2 3">MK136</strain>
    </source>
</reference>
<proteinExistence type="predicted"/>
<dbReference type="Pfam" id="PF13302">
    <property type="entry name" value="Acetyltransf_3"/>
    <property type="match status" value="1"/>
</dbReference>
<dbReference type="InterPro" id="IPR000182">
    <property type="entry name" value="GNAT_dom"/>
</dbReference>
<accession>A0A498PWX7</accession>
<keyword evidence="3" id="KW-1185">Reference proteome</keyword>
<protein>
    <recommendedName>
        <fullName evidence="1">N-acetyltransferase domain-containing protein</fullName>
    </recommendedName>
</protein>
<dbReference type="Gene3D" id="3.40.630.30">
    <property type="match status" value="1"/>
</dbReference>
<dbReference type="EMBL" id="UPHP01000055">
    <property type="protein sequence ID" value="VBA38256.1"/>
    <property type="molecule type" value="Genomic_DNA"/>
</dbReference>
<dbReference type="AlphaFoldDB" id="A0A498PWX7"/>
<dbReference type="OrthoDB" id="9132139at2"/>
<sequence length="142" mass="15977">MSYTQMPTHHDVEETRRVITKSFNVNDDRQTWLVAVQDSDDVIGLAGIRRSAPHSVAMGGLIGRPWWGTGFASEGVSVLLAALQDNPEIYRAWATCDIDNTRLLRLFDQRGFAFEGRLARHAVRLTIGPQPRDSLLYAKVLR</sequence>
<dbReference type="Proteomes" id="UP000273307">
    <property type="component" value="Unassembled WGS sequence"/>
</dbReference>
<evidence type="ECO:0000313" key="3">
    <source>
        <dbReference type="Proteomes" id="UP000273307"/>
    </source>
</evidence>
<evidence type="ECO:0000313" key="2">
    <source>
        <dbReference type="EMBL" id="VBA38256.1"/>
    </source>
</evidence>